<protein>
    <recommendedName>
        <fullName evidence="3">Addiction module component</fullName>
    </recommendedName>
</protein>
<dbReference type="OrthoDB" id="827658at2"/>
<name>A0A1I4ZQ20_9FLAO</name>
<evidence type="ECO:0000313" key="2">
    <source>
        <dbReference type="Proteomes" id="UP000199153"/>
    </source>
</evidence>
<accession>A0A1I4ZQ20</accession>
<dbReference type="AlphaFoldDB" id="A0A1I4ZQ20"/>
<evidence type="ECO:0008006" key="3">
    <source>
        <dbReference type="Google" id="ProtNLM"/>
    </source>
</evidence>
<sequence length="78" mass="9396">MEAVELKNTVLKYVDKADERLLEMMLSLAENYEEKLSRPLSETDYQEMDQRRLNHLNDKSESYTWEEVRKKAKNTLKK</sequence>
<reference evidence="1 2" key="1">
    <citation type="submission" date="2016-10" db="EMBL/GenBank/DDBJ databases">
        <authorList>
            <person name="de Groot N.N."/>
        </authorList>
    </citation>
    <scope>NUCLEOTIDE SEQUENCE [LARGE SCALE GENOMIC DNA]</scope>
    <source>
        <strain evidence="1 2">DSM 17794</strain>
    </source>
</reference>
<keyword evidence="2" id="KW-1185">Reference proteome</keyword>
<dbReference type="Proteomes" id="UP000199153">
    <property type="component" value="Unassembled WGS sequence"/>
</dbReference>
<dbReference type="EMBL" id="FOVL01000007">
    <property type="protein sequence ID" value="SFN52365.1"/>
    <property type="molecule type" value="Genomic_DNA"/>
</dbReference>
<organism evidence="1 2">
    <name type="scientific">Salegentibacter flavus</name>
    <dbReference type="NCBI Taxonomy" id="287099"/>
    <lineage>
        <taxon>Bacteria</taxon>
        <taxon>Pseudomonadati</taxon>
        <taxon>Bacteroidota</taxon>
        <taxon>Flavobacteriia</taxon>
        <taxon>Flavobacteriales</taxon>
        <taxon>Flavobacteriaceae</taxon>
        <taxon>Salegentibacter</taxon>
    </lineage>
</organism>
<evidence type="ECO:0000313" key="1">
    <source>
        <dbReference type="EMBL" id="SFN52365.1"/>
    </source>
</evidence>
<dbReference type="RefSeq" id="WP_093407687.1">
    <property type="nucleotide sequence ID" value="NZ_FOVL01000007.1"/>
</dbReference>
<dbReference type="STRING" id="287099.SAMN05660413_01435"/>
<proteinExistence type="predicted"/>
<gene>
    <name evidence="1" type="ORF">SAMN05660413_01435</name>
</gene>